<feature type="compositionally biased region" description="Basic and acidic residues" evidence="1">
    <location>
        <begin position="76"/>
        <end position="88"/>
    </location>
</feature>
<dbReference type="EMBL" id="BGZK01000184">
    <property type="protein sequence ID" value="GBP26763.1"/>
    <property type="molecule type" value="Genomic_DNA"/>
</dbReference>
<protein>
    <submittedName>
        <fullName evidence="2">Uncharacterized protein</fullName>
    </submittedName>
</protein>
<sequence length="215" mass="24755">MHYVTPGNRIAARAHRAPFSWHHTNWNLELYRDWKRYGKQKREPGSESKLKMGPYSKYRIRVSDRNSIKSVNGTEIKNRPEPELEAGKRQGHIPRPSSNSSESKWSPQPMDTRNPRSHQCTAGLLEGYWVFNRGAFGMMYRERKMGHRNCHSLDKNNSGSCYGATKLRLTLTSSSETLRFGGTEIQLPPNSLKTFPSDYLPLEKITKNPLFGFLL</sequence>
<dbReference type="AlphaFoldDB" id="A0A4C1UJY6"/>
<reference evidence="2 3" key="1">
    <citation type="journal article" date="2019" name="Commun. Biol.">
        <title>The bagworm genome reveals a unique fibroin gene that provides high tensile strength.</title>
        <authorList>
            <person name="Kono N."/>
            <person name="Nakamura H."/>
            <person name="Ohtoshi R."/>
            <person name="Tomita M."/>
            <person name="Numata K."/>
            <person name="Arakawa K."/>
        </authorList>
    </citation>
    <scope>NUCLEOTIDE SEQUENCE [LARGE SCALE GENOMIC DNA]</scope>
</reference>
<evidence type="ECO:0000313" key="2">
    <source>
        <dbReference type="EMBL" id="GBP26763.1"/>
    </source>
</evidence>
<gene>
    <name evidence="2" type="ORF">EVAR_95275_1</name>
</gene>
<name>A0A4C1UJY6_EUMVA</name>
<keyword evidence="3" id="KW-1185">Reference proteome</keyword>
<feature type="compositionally biased region" description="Low complexity" evidence="1">
    <location>
        <begin position="94"/>
        <end position="109"/>
    </location>
</feature>
<evidence type="ECO:0000313" key="3">
    <source>
        <dbReference type="Proteomes" id="UP000299102"/>
    </source>
</evidence>
<accession>A0A4C1UJY6</accession>
<proteinExistence type="predicted"/>
<feature type="region of interest" description="Disordered" evidence="1">
    <location>
        <begin position="64"/>
        <end position="117"/>
    </location>
</feature>
<dbReference type="Proteomes" id="UP000299102">
    <property type="component" value="Unassembled WGS sequence"/>
</dbReference>
<organism evidence="2 3">
    <name type="scientific">Eumeta variegata</name>
    <name type="common">Bagworm moth</name>
    <name type="synonym">Eumeta japonica</name>
    <dbReference type="NCBI Taxonomy" id="151549"/>
    <lineage>
        <taxon>Eukaryota</taxon>
        <taxon>Metazoa</taxon>
        <taxon>Ecdysozoa</taxon>
        <taxon>Arthropoda</taxon>
        <taxon>Hexapoda</taxon>
        <taxon>Insecta</taxon>
        <taxon>Pterygota</taxon>
        <taxon>Neoptera</taxon>
        <taxon>Endopterygota</taxon>
        <taxon>Lepidoptera</taxon>
        <taxon>Glossata</taxon>
        <taxon>Ditrysia</taxon>
        <taxon>Tineoidea</taxon>
        <taxon>Psychidae</taxon>
        <taxon>Oiketicinae</taxon>
        <taxon>Eumeta</taxon>
    </lineage>
</organism>
<comment type="caution">
    <text evidence="2">The sequence shown here is derived from an EMBL/GenBank/DDBJ whole genome shotgun (WGS) entry which is preliminary data.</text>
</comment>
<evidence type="ECO:0000256" key="1">
    <source>
        <dbReference type="SAM" id="MobiDB-lite"/>
    </source>
</evidence>